<dbReference type="SUPFAM" id="SSF55909">
    <property type="entry name" value="Pentein"/>
    <property type="match status" value="1"/>
</dbReference>
<protein>
    <submittedName>
        <fullName evidence="2">Agmatine deiminase</fullName>
    </submittedName>
</protein>
<dbReference type="PANTHER" id="PTHR31377:SF0">
    <property type="entry name" value="AGMATINE DEIMINASE-RELATED"/>
    <property type="match status" value="1"/>
</dbReference>
<dbReference type="EMBL" id="BAABRO010000037">
    <property type="protein sequence ID" value="GAA5511132.1"/>
    <property type="molecule type" value="Genomic_DNA"/>
</dbReference>
<accession>A0ABP9W4P9</accession>
<dbReference type="InterPro" id="IPR007466">
    <property type="entry name" value="Peptidyl-Arg-deiminase_porph"/>
</dbReference>
<keyword evidence="1" id="KW-0378">Hydrolase</keyword>
<evidence type="ECO:0000313" key="2">
    <source>
        <dbReference type="EMBL" id="GAA5511132.1"/>
    </source>
</evidence>
<evidence type="ECO:0000313" key="3">
    <source>
        <dbReference type="Proteomes" id="UP001416858"/>
    </source>
</evidence>
<proteinExistence type="predicted"/>
<keyword evidence="3" id="KW-1185">Reference proteome</keyword>
<dbReference type="PANTHER" id="PTHR31377">
    <property type="entry name" value="AGMATINE DEIMINASE-RELATED"/>
    <property type="match status" value="1"/>
</dbReference>
<name>A0ABP9W4P9_9BACT</name>
<dbReference type="Gene3D" id="3.75.10.10">
    <property type="entry name" value="L-arginine/glycine Amidinotransferase, Chain A"/>
    <property type="match status" value="1"/>
</dbReference>
<dbReference type="Pfam" id="PF04371">
    <property type="entry name" value="PAD_porph"/>
    <property type="match status" value="1"/>
</dbReference>
<comment type="caution">
    <text evidence="2">The sequence shown here is derived from an EMBL/GenBank/DDBJ whole genome shotgun (WGS) entry which is preliminary data.</text>
</comment>
<dbReference type="Proteomes" id="UP001416858">
    <property type="component" value="Unassembled WGS sequence"/>
</dbReference>
<evidence type="ECO:0000256" key="1">
    <source>
        <dbReference type="ARBA" id="ARBA00022801"/>
    </source>
</evidence>
<reference evidence="2 3" key="1">
    <citation type="submission" date="2024-02" db="EMBL/GenBank/DDBJ databases">
        <title>Rhodopirellula caenicola NBRC 110016.</title>
        <authorList>
            <person name="Ichikawa N."/>
            <person name="Katano-Makiyama Y."/>
            <person name="Hidaka K."/>
        </authorList>
    </citation>
    <scope>NUCLEOTIDE SEQUENCE [LARGE SCALE GENOMIC DNA]</scope>
    <source>
        <strain evidence="2 3">NBRC 110016</strain>
    </source>
</reference>
<sequence length="340" mass="37871">MSRRTPAEWEPQQAIWLAWPHSESTWPGRFERMPTFFAKWAAQMAESTLVRILLPESLAGVARPLLPKSDRIELVFCPTNDSWIRDYGPTFVHDSEIGGLVGIDWRYNAWGGKYPPWDADDAAAAQICDRIGIPRIRSKLCLEGGAMETDGQGRLLTTPECLVTSTRNPGWSRDAIARELHAQMGITEIVWLSGGGLVGDDTDGHIDQLARFVDPSNIVVAVCDDPNDPNHKPLEDNFRQLRLWGETSEPKVNVHRLPIPAMREIDGQRVPESYCNFLMLGRQRLLVPTFGQPAADDHAIALIRELAHGADVETLDCQDLIWGLGALHCASRDQPQASEA</sequence>
<organism evidence="2 3">
    <name type="scientific">Novipirellula caenicola</name>
    <dbReference type="NCBI Taxonomy" id="1536901"/>
    <lineage>
        <taxon>Bacteria</taxon>
        <taxon>Pseudomonadati</taxon>
        <taxon>Planctomycetota</taxon>
        <taxon>Planctomycetia</taxon>
        <taxon>Pirellulales</taxon>
        <taxon>Pirellulaceae</taxon>
        <taxon>Novipirellula</taxon>
    </lineage>
</organism>
<dbReference type="RefSeq" id="WP_345689562.1">
    <property type="nucleotide sequence ID" value="NZ_BAABRO010000037.1"/>
</dbReference>
<gene>
    <name evidence="2" type="primary">aguA_2</name>
    <name evidence="2" type="ORF">Rcae01_06645</name>
</gene>